<dbReference type="InterPro" id="IPR036291">
    <property type="entry name" value="NAD(P)-bd_dom_sf"/>
</dbReference>
<keyword evidence="1 4" id="KW-0479">Metal-binding</keyword>
<gene>
    <name evidence="7" type="ORF">IO98_00565</name>
</gene>
<reference evidence="7 8" key="1">
    <citation type="submission" date="2014-07" db="EMBL/GenBank/DDBJ databases">
        <title>Draft genome of Clostridium celerecrescens 152B isolated from sediments associated with methane hydrate from Krishna Godavari basin.</title>
        <authorList>
            <person name="Honkalas V.S."/>
            <person name="Dabir A.P."/>
            <person name="Arora P."/>
            <person name="Dhakephalkar P.K."/>
        </authorList>
    </citation>
    <scope>NUCLEOTIDE SEQUENCE [LARGE SCALE GENOMIC DNA]</scope>
    <source>
        <strain evidence="7 8">152B</strain>
    </source>
</reference>
<protein>
    <submittedName>
        <fullName evidence="7">Alcohol dehydrogenase</fullName>
    </submittedName>
</protein>
<proteinExistence type="inferred from homology"/>
<dbReference type="PANTHER" id="PTHR43401:SF2">
    <property type="entry name" value="L-THREONINE 3-DEHYDROGENASE"/>
    <property type="match status" value="1"/>
</dbReference>
<comment type="caution">
    <text evidence="7">The sequence shown here is derived from an EMBL/GenBank/DDBJ whole genome shotgun (WGS) entry which is preliminary data.</text>
</comment>
<evidence type="ECO:0000313" key="8">
    <source>
        <dbReference type="Proteomes" id="UP000028525"/>
    </source>
</evidence>
<dbReference type="SUPFAM" id="SSF50129">
    <property type="entry name" value="GroES-like"/>
    <property type="match status" value="1"/>
</dbReference>
<dbReference type="InterPro" id="IPR050129">
    <property type="entry name" value="Zn_alcohol_dh"/>
</dbReference>
<comment type="similarity">
    <text evidence="4">Belongs to the zinc-containing alcohol dehydrogenase family.</text>
</comment>
<dbReference type="EMBL" id="JPME01000002">
    <property type="protein sequence ID" value="KEZ91709.1"/>
    <property type="molecule type" value="Genomic_DNA"/>
</dbReference>
<evidence type="ECO:0000259" key="5">
    <source>
        <dbReference type="Pfam" id="PF00107"/>
    </source>
</evidence>
<name>A0A084JRX5_9FIRM</name>
<organism evidence="7 8">
    <name type="scientific">Lacrimispora celerecrescens</name>
    <dbReference type="NCBI Taxonomy" id="29354"/>
    <lineage>
        <taxon>Bacteria</taxon>
        <taxon>Bacillati</taxon>
        <taxon>Bacillota</taxon>
        <taxon>Clostridia</taxon>
        <taxon>Lachnospirales</taxon>
        <taxon>Lachnospiraceae</taxon>
        <taxon>Lacrimispora</taxon>
    </lineage>
</organism>
<evidence type="ECO:0000256" key="2">
    <source>
        <dbReference type="ARBA" id="ARBA00022833"/>
    </source>
</evidence>
<dbReference type="STRING" id="29354.IO98_00565"/>
<dbReference type="Gene3D" id="3.40.50.720">
    <property type="entry name" value="NAD(P)-binding Rossmann-like Domain"/>
    <property type="match status" value="1"/>
</dbReference>
<dbReference type="Pfam" id="PF00107">
    <property type="entry name" value="ADH_zinc_N"/>
    <property type="match status" value="1"/>
</dbReference>
<dbReference type="InterPro" id="IPR013154">
    <property type="entry name" value="ADH-like_N"/>
</dbReference>
<feature type="domain" description="Alcohol dehydrogenase-like N-terminal" evidence="6">
    <location>
        <begin position="27"/>
        <end position="138"/>
    </location>
</feature>
<keyword evidence="8" id="KW-1185">Reference proteome</keyword>
<comment type="cofactor">
    <cofactor evidence="4">
        <name>Zn(2+)</name>
        <dbReference type="ChEBI" id="CHEBI:29105"/>
    </cofactor>
</comment>
<feature type="domain" description="Alcohol dehydrogenase-like C-terminal" evidence="5">
    <location>
        <begin position="175"/>
        <end position="305"/>
    </location>
</feature>
<dbReference type="InterPro" id="IPR002328">
    <property type="entry name" value="ADH_Zn_CS"/>
</dbReference>
<sequence>MRKMRAQVLTQPYHYELSEVPVPEISEDEVLIKIKYCGICGSDWGSYTGKYADEVACLPLITGHEFYGTIEEIGANAQGLKIGDRVTCDICKPCGTCYHCRIGEPLLCTEFKQIGIHVDGGFAEYVKVPWKNVYVVPDEVSDEKAAFVEPLTACINASRKMDCVMGRSVVVIGAGLGILHACLAKLRGAAPVIIIDGNEDRLAMAKDMVADYVINFKETPDVIAEVMKLTNGIGADFVLEAVGSSKTYEQAFQMVRKGGKVEAFGICADDDYASLPPVKFVLEEKKVSGSCAGIGYDWGDVLTLLKYDRVDPTPLISMIVPLEELEDAVNEIRRNPKLVKVLVSPEAKERVVLYQ</sequence>
<dbReference type="PANTHER" id="PTHR43401">
    <property type="entry name" value="L-THREONINE 3-DEHYDROGENASE"/>
    <property type="match status" value="1"/>
</dbReference>
<dbReference type="SUPFAM" id="SSF51735">
    <property type="entry name" value="NAD(P)-binding Rossmann-fold domains"/>
    <property type="match status" value="1"/>
</dbReference>
<keyword evidence="2 4" id="KW-0862">Zinc</keyword>
<dbReference type="GO" id="GO:0016491">
    <property type="term" value="F:oxidoreductase activity"/>
    <property type="evidence" value="ECO:0007669"/>
    <property type="project" value="UniProtKB-KW"/>
</dbReference>
<evidence type="ECO:0000256" key="1">
    <source>
        <dbReference type="ARBA" id="ARBA00022723"/>
    </source>
</evidence>
<dbReference type="PROSITE" id="PS00059">
    <property type="entry name" value="ADH_ZINC"/>
    <property type="match status" value="1"/>
</dbReference>
<dbReference type="RefSeq" id="WP_038277039.1">
    <property type="nucleotide sequence ID" value="NZ_JPME01000002.1"/>
</dbReference>
<dbReference type="InterPro" id="IPR013149">
    <property type="entry name" value="ADH-like_C"/>
</dbReference>
<dbReference type="GO" id="GO:0008270">
    <property type="term" value="F:zinc ion binding"/>
    <property type="evidence" value="ECO:0007669"/>
    <property type="project" value="InterPro"/>
</dbReference>
<evidence type="ECO:0000256" key="3">
    <source>
        <dbReference type="ARBA" id="ARBA00023002"/>
    </source>
</evidence>
<keyword evidence="3" id="KW-0560">Oxidoreductase</keyword>
<dbReference type="Proteomes" id="UP000028525">
    <property type="component" value="Unassembled WGS sequence"/>
</dbReference>
<evidence type="ECO:0000313" key="7">
    <source>
        <dbReference type="EMBL" id="KEZ91709.1"/>
    </source>
</evidence>
<evidence type="ECO:0000259" key="6">
    <source>
        <dbReference type="Pfam" id="PF08240"/>
    </source>
</evidence>
<dbReference type="Pfam" id="PF08240">
    <property type="entry name" value="ADH_N"/>
    <property type="match status" value="1"/>
</dbReference>
<dbReference type="AlphaFoldDB" id="A0A084JRX5"/>
<dbReference type="InterPro" id="IPR011032">
    <property type="entry name" value="GroES-like_sf"/>
</dbReference>
<dbReference type="OrthoDB" id="9769198at2"/>
<accession>A0A084JRX5</accession>
<dbReference type="Gene3D" id="3.90.180.10">
    <property type="entry name" value="Medium-chain alcohol dehydrogenases, catalytic domain"/>
    <property type="match status" value="1"/>
</dbReference>
<evidence type="ECO:0000256" key="4">
    <source>
        <dbReference type="RuleBase" id="RU361277"/>
    </source>
</evidence>